<evidence type="ECO:0000256" key="3">
    <source>
        <dbReference type="ARBA" id="ARBA00023125"/>
    </source>
</evidence>
<dbReference type="PANTHER" id="PTHR30146:SF148">
    <property type="entry name" value="HTH-TYPE TRANSCRIPTIONAL REPRESSOR PURR-RELATED"/>
    <property type="match status" value="1"/>
</dbReference>
<accession>A0A5N0V1F3</accession>
<dbReference type="RefSeq" id="WP_144760111.1">
    <property type="nucleotide sequence ID" value="NZ_VMNW02000028.1"/>
</dbReference>
<dbReference type="Proteomes" id="UP000319769">
    <property type="component" value="Unassembled WGS sequence"/>
</dbReference>
<keyword evidence="7" id="KW-1185">Reference proteome</keyword>
<dbReference type="Gene3D" id="1.10.260.40">
    <property type="entry name" value="lambda repressor-like DNA-binding domains"/>
    <property type="match status" value="1"/>
</dbReference>
<evidence type="ECO:0000259" key="5">
    <source>
        <dbReference type="PROSITE" id="PS50932"/>
    </source>
</evidence>
<comment type="caution">
    <text evidence="6">The sequence shown here is derived from an EMBL/GenBank/DDBJ whole genome shotgun (WGS) entry which is preliminary data.</text>
</comment>
<dbReference type="InterPro" id="IPR010982">
    <property type="entry name" value="Lambda_DNA-bd_dom_sf"/>
</dbReference>
<evidence type="ECO:0000256" key="4">
    <source>
        <dbReference type="ARBA" id="ARBA00023163"/>
    </source>
</evidence>
<dbReference type="CDD" id="cd01392">
    <property type="entry name" value="HTH_LacI"/>
    <property type="match status" value="1"/>
</dbReference>
<dbReference type="GO" id="GO:0000976">
    <property type="term" value="F:transcription cis-regulatory region binding"/>
    <property type="evidence" value="ECO:0007669"/>
    <property type="project" value="TreeGrafter"/>
</dbReference>
<evidence type="ECO:0000313" key="7">
    <source>
        <dbReference type="Proteomes" id="UP000319769"/>
    </source>
</evidence>
<dbReference type="InterPro" id="IPR046335">
    <property type="entry name" value="LacI/GalR-like_sensor"/>
</dbReference>
<name>A0A5N0V1F3_9PSEU</name>
<dbReference type="EMBL" id="VMNW02000028">
    <property type="protein sequence ID" value="KAA9159661.1"/>
    <property type="molecule type" value="Genomic_DNA"/>
</dbReference>
<dbReference type="AlphaFoldDB" id="A0A5N0V1F3"/>
<evidence type="ECO:0000256" key="1">
    <source>
        <dbReference type="ARBA" id="ARBA00022491"/>
    </source>
</evidence>
<keyword evidence="4" id="KW-0804">Transcription</keyword>
<dbReference type="PROSITE" id="PS50932">
    <property type="entry name" value="HTH_LACI_2"/>
    <property type="match status" value="1"/>
</dbReference>
<dbReference type="SMART" id="SM00354">
    <property type="entry name" value="HTH_LACI"/>
    <property type="match status" value="1"/>
</dbReference>
<dbReference type="SUPFAM" id="SSF53822">
    <property type="entry name" value="Periplasmic binding protein-like I"/>
    <property type="match status" value="1"/>
</dbReference>
<keyword evidence="3" id="KW-0238">DNA-binding</keyword>
<dbReference type="PANTHER" id="PTHR30146">
    <property type="entry name" value="LACI-RELATED TRANSCRIPTIONAL REPRESSOR"/>
    <property type="match status" value="1"/>
</dbReference>
<protein>
    <submittedName>
        <fullName evidence="6">LacI family transcriptional regulator</fullName>
    </submittedName>
</protein>
<dbReference type="InterPro" id="IPR028082">
    <property type="entry name" value="Peripla_BP_I"/>
</dbReference>
<organism evidence="6 7">
    <name type="scientific">Amycolatopsis acidicola</name>
    <dbReference type="NCBI Taxonomy" id="2596893"/>
    <lineage>
        <taxon>Bacteria</taxon>
        <taxon>Bacillati</taxon>
        <taxon>Actinomycetota</taxon>
        <taxon>Actinomycetes</taxon>
        <taxon>Pseudonocardiales</taxon>
        <taxon>Pseudonocardiaceae</taxon>
        <taxon>Amycolatopsis</taxon>
    </lineage>
</organism>
<dbReference type="Pfam" id="PF13377">
    <property type="entry name" value="Peripla_BP_3"/>
    <property type="match status" value="1"/>
</dbReference>
<proteinExistence type="predicted"/>
<keyword evidence="1" id="KW-0678">Repressor</keyword>
<dbReference type="InterPro" id="IPR000843">
    <property type="entry name" value="HTH_LacI"/>
</dbReference>
<dbReference type="GO" id="GO:0003700">
    <property type="term" value="F:DNA-binding transcription factor activity"/>
    <property type="evidence" value="ECO:0007669"/>
    <property type="project" value="TreeGrafter"/>
</dbReference>
<dbReference type="Pfam" id="PF00356">
    <property type="entry name" value="LacI"/>
    <property type="match status" value="1"/>
</dbReference>
<gene>
    <name evidence="6" type="ORF">FPZ12_020055</name>
</gene>
<dbReference type="OrthoDB" id="3595338at2"/>
<keyword evidence="2" id="KW-0805">Transcription regulation</keyword>
<sequence length="338" mass="35490">MAASTPGNARGDVTMQQVAEALGVSVSTVSLAFRDSPVVALATRERVRAEAERLGYVYHRAAANLRRGRSSLIGLVVPTITNPFVAELASGVQDVVAAHGFALALANSRGSIAQQREITRMLAEQRAAGAILIPMLDTPPEHLGGGVPFVLVNRDVEGSGLPFVHQDDVAIVDLAADHLLEAHDVRTLGYFGGLEAAGPRRKRLARFRERVGAAGKSFAEEWATGTVGDPESAYRTAKDLLGAGPPPEALLCHSDELAWSVLRALAEAGVGPDRCRVIGIDGIATSAMFSPALTTVSVDAGGEGRHAGAVLLNAIGVTVEEDLRPRPPYLEIRESCGC</sequence>
<feature type="domain" description="HTH lacI-type" evidence="5">
    <location>
        <begin position="13"/>
        <end position="67"/>
    </location>
</feature>
<dbReference type="SUPFAM" id="SSF47413">
    <property type="entry name" value="lambda repressor-like DNA-binding domains"/>
    <property type="match status" value="1"/>
</dbReference>
<reference evidence="6" key="1">
    <citation type="submission" date="2019-09" db="EMBL/GenBank/DDBJ databases">
        <authorList>
            <person name="Teo W.F.A."/>
            <person name="Duangmal K."/>
        </authorList>
    </citation>
    <scope>NUCLEOTIDE SEQUENCE [LARGE SCALE GENOMIC DNA]</scope>
    <source>
        <strain evidence="6">K81G1</strain>
    </source>
</reference>
<evidence type="ECO:0000256" key="2">
    <source>
        <dbReference type="ARBA" id="ARBA00023015"/>
    </source>
</evidence>
<dbReference type="Gene3D" id="3.40.50.2300">
    <property type="match status" value="2"/>
</dbReference>
<evidence type="ECO:0000313" key="6">
    <source>
        <dbReference type="EMBL" id="KAA9159661.1"/>
    </source>
</evidence>